<dbReference type="SUPFAM" id="SSF56219">
    <property type="entry name" value="DNase I-like"/>
    <property type="match status" value="1"/>
</dbReference>
<dbReference type="PANTHER" id="PTHR33710:SF71">
    <property type="entry name" value="ENDONUCLEASE_EXONUCLEASE_PHOSPHATASE DOMAIN-CONTAINING PROTEIN"/>
    <property type="match status" value="1"/>
</dbReference>
<dbReference type="STRING" id="22663.A0A2I0JE41"/>
<dbReference type="Proteomes" id="UP000233551">
    <property type="component" value="Unassembled WGS sequence"/>
</dbReference>
<sequence length="425" mass="49203">MWIGNVFTWSNKRTEDHLARKLDRVLINSGWSDALPGSTVEFLNPMISDHCPSLLEVRQAVPQRKRPFKFFNCWTEHGEYRSKVEAAWSNEFSGTPMFKLVSKLKTLKNLLRNFNNMHFSDISSRVEKARGDLEEVQRKIMRNVADSALVLEEHDKCADYIHLRAAEESFYKQKSKVKLLTLGDHNTAFFHRMAKTRMARNTTRVLVSEEGRELTDPVEIASEVFQFYTKLLGRSDPMVTNGSLQRITQLLKCRIPVEQQSFLISPASAVEVRGALWVMDDELMIFLKGEFSSVQAVLQVFKEFYHLSGLKLNPSKTEMFCAGLPIQIKVSDVIKERGWRWRNKCTRKMGVIKEQASNIQLCERADIIFCYAHARGLYTVTSTWNYIRLKGEEKSRFLWLAPLILRHGFITWLAIRNRLPTLEGC</sequence>
<dbReference type="EMBL" id="PGOL01001778">
    <property type="protein sequence ID" value="PKI54521.1"/>
    <property type="molecule type" value="Genomic_DNA"/>
</dbReference>
<organism evidence="1 2">
    <name type="scientific">Punica granatum</name>
    <name type="common">Pomegranate</name>
    <dbReference type="NCBI Taxonomy" id="22663"/>
    <lineage>
        <taxon>Eukaryota</taxon>
        <taxon>Viridiplantae</taxon>
        <taxon>Streptophyta</taxon>
        <taxon>Embryophyta</taxon>
        <taxon>Tracheophyta</taxon>
        <taxon>Spermatophyta</taxon>
        <taxon>Magnoliopsida</taxon>
        <taxon>eudicotyledons</taxon>
        <taxon>Gunneridae</taxon>
        <taxon>Pentapetalae</taxon>
        <taxon>rosids</taxon>
        <taxon>malvids</taxon>
        <taxon>Myrtales</taxon>
        <taxon>Lythraceae</taxon>
        <taxon>Punica</taxon>
    </lineage>
</organism>
<dbReference type="AlphaFoldDB" id="A0A2I0JE41"/>
<dbReference type="PANTHER" id="PTHR33710">
    <property type="entry name" value="BNAC02G09200D PROTEIN"/>
    <property type="match status" value="1"/>
</dbReference>
<proteinExistence type="predicted"/>
<gene>
    <name evidence="1" type="ORF">CRG98_025035</name>
</gene>
<evidence type="ECO:0000313" key="2">
    <source>
        <dbReference type="Proteomes" id="UP000233551"/>
    </source>
</evidence>
<evidence type="ECO:0000313" key="1">
    <source>
        <dbReference type="EMBL" id="PKI54521.1"/>
    </source>
</evidence>
<evidence type="ECO:0008006" key="3">
    <source>
        <dbReference type="Google" id="ProtNLM"/>
    </source>
</evidence>
<keyword evidence="2" id="KW-1185">Reference proteome</keyword>
<comment type="caution">
    <text evidence="1">The sequence shown here is derived from an EMBL/GenBank/DDBJ whole genome shotgun (WGS) entry which is preliminary data.</text>
</comment>
<reference evidence="1 2" key="1">
    <citation type="submission" date="2017-11" db="EMBL/GenBank/DDBJ databases">
        <title>De-novo sequencing of pomegranate (Punica granatum L.) genome.</title>
        <authorList>
            <person name="Akparov Z."/>
            <person name="Amiraslanov A."/>
            <person name="Hajiyeva S."/>
            <person name="Abbasov M."/>
            <person name="Kaur K."/>
            <person name="Hamwieh A."/>
            <person name="Solovyev V."/>
            <person name="Salamov A."/>
            <person name="Braich B."/>
            <person name="Kosarev P."/>
            <person name="Mahmoud A."/>
            <person name="Hajiyev E."/>
            <person name="Babayeva S."/>
            <person name="Izzatullayeva V."/>
            <person name="Mammadov A."/>
            <person name="Mammadov A."/>
            <person name="Sharifova S."/>
            <person name="Ojaghi J."/>
            <person name="Eynullazada K."/>
            <person name="Bayramov B."/>
            <person name="Abdulazimova A."/>
            <person name="Shahmuradov I."/>
        </authorList>
    </citation>
    <scope>NUCLEOTIDE SEQUENCE [LARGE SCALE GENOMIC DNA]</scope>
    <source>
        <strain evidence="2">cv. AG2017</strain>
        <tissue evidence="1">Leaf</tissue>
    </source>
</reference>
<protein>
    <recommendedName>
        <fullName evidence="3">Reverse transcriptase domain-containing protein</fullName>
    </recommendedName>
</protein>
<accession>A0A2I0JE41</accession>
<name>A0A2I0JE41_PUNGR</name>
<dbReference type="InterPro" id="IPR036691">
    <property type="entry name" value="Endo/exonu/phosph_ase_sf"/>
</dbReference>